<feature type="region of interest" description="Disordered" evidence="1">
    <location>
        <begin position="73"/>
        <end position="106"/>
    </location>
</feature>
<protein>
    <submittedName>
        <fullName evidence="2">Uncharacterized protein</fullName>
    </submittedName>
</protein>
<dbReference type="Proteomes" id="UP000005289">
    <property type="component" value="Chromosome"/>
</dbReference>
<organism evidence="2 3">
    <name type="scientific">Thioalkalivibrio paradoxus ARh 1</name>
    <dbReference type="NCBI Taxonomy" id="713585"/>
    <lineage>
        <taxon>Bacteria</taxon>
        <taxon>Pseudomonadati</taxon>
        <taxon>Pseudomonadota</taxon>
        <taxon>Gammaproteobacteria</taxon>
        <taxon>Chromatiales</taxon>
        <taxon>Ectothiorhodospiraceae</taxon>
        <taxon>Thioalkalivibrio</taxon>
    </lineage>
</organism>
<evidence type="ECO:0000313" key="2">
    <source>
        <dbReference type="EMBL" id="AHF00148.1"/>
    </source>
</evidence>
<gene>
    <name evidence="2" type="ORF">THITH_10505</name>
</gene>
<evidence type="ECO:0000256" key="1">
    <source>
        <dbReference type="SAM" id="MobiDB-lite"/>
    </source>
</evidence>
<proteinExistence type="predicted"/>
<dbReference type="Pfam" id="PF19888">
    <property type="entry name" value="DUF6361"/>
    <property type="match status" value="1"/>
</dbReference>
<dbReference type="KEGG" id="tti:THITH_10505"/>
<evidence type="ECO:0000313" key="3">
    <source>
        <dbReference type="Proteomes" id="UP000005289"/>
    </source>
</evidence>
<dbReference type="HOGENOM" id="CLU_1758007_0_0_6"/>
<reference evidence="2 3" key="1">
    <citation type="submission" date="2013-12" db="EMBL/GenBank/DDBJ databases">
        <authorList>
            <consortium name="DOE Joint Genome Institute"/>
            <person name="Muyzer G."/>
            <person name="Huntemann M."/>
            <person name="Han J."/>
            <person name="Chen A."/>
            <person name="Kyrpides N."/>
            <person name="Mavromatis K."/>
            <person name="Markowitz V."/>
            <person name="Palaniappan K."/>
            <person name="Ivanova N."/>
            <person name="Schaumberg A."/>
            <person name="Pati A."/>
            <person name="Liolios K."/>
            <person name="Nordberg H.P."/>
            <person name="Cantor M.N."/>
            <person name="Hua S.X."/>
            <person name="Woyke T."/>
        </authorList>
    </citation>
    <scope>NUCLEOTIDE SEQUENCE [LARGE SCALE GENOMIC DNA]</scope>
    <source>
        <strain evidence="2 3">ARh 1</strain>
    </source>
</reference>
<accession>W0DSA2</accession>
<dbReference type="EMBL" id="CP007029">
    <property type="protein sequence ID" value="AHF00148.1"/>
    <property type="molecule type" value="Genomic_DNA"/>
</dbReference>
<dbReference type="InterPro" id="IPR045941">
    <property type="entry name" value="DUF6361"/>
</dbReference>
<sequence length="148" mass="16436">MAAEARRMEVRLIDALAASEDTDGIIGIQARASLSRPASSAYWASLVRWGIFVPGQSQGWYHTQFAGLARRGSEVGRADDPGVTWTREPTWHPRLPPAPEGFPKKGPFRLTFEEADFLRGRIEESCSGTLLSERGESDIQSPQRLLRI</sequence>
<keyword evidence="3" id="KW-1185">Reference proteome</keyword>
<dbReference type="STRING" id="713585.THITH_10505"/>
<dbReference type="AlphaFoldDB" id="W0DSA2"/>
<name>W0DSA2_9GAMM</name>